<dbReference type="Proteomes" id="UP000235145">
    <property type="component" value="Unassembled WGS sequence"/>
</dbReference>
<accession>A0A9R1VE11</accession>
<evidence type="ECO:0008006" key="3">
    <source>
        <dbReference type="Google" id="ProtNLM"/>
    </source>
</evidence>
<dbReference type="EMBL" id="NBSK02000005">
    <property type="protein sequence ID" value="KAJ0202961.1"/>
    <property type="molecule type" value="Genomic_DNA"/>
</dbReference>
<comment type="caution">
    <text evidence="1">The sequence shown here is derived from an EMBL/GenBank/DDBJ whole genome shotgun (WGS) entry which is preliminary data.</text>
</comment>
<sequence>MVMSSGGPIRVYVDQFNEPLFDWIHDELLVEAKDNIQTSTDEESKQEESLTCDDIPFLHTPEDEVNPSLINTLNDKFLSKLVITNDEKGDIDDSQFDTKNEVNDQTYYPIFDPNTYWKSQKPILGVHFESPKQLKFMIQNYAVENGYPLWFQKNEHIRVLLRRGKYVKDNEEQCTFRLWES</sequence>
<organism evidence="1 2">
    <name type="scientific">Lactuca sativa</name>
    <name type="common">Garden lettuce</name>
    <dbReference type="NCBI Taxonomy" id="4236"/>
    <lineage>
        <taxon>Eukaryota</taxon>
        <taxon>Viridiplantae</taxon>
        <taxon>Streptophyta</taxon>
        <taxon>Embryophyta</taxon>
        <taxon>Tracheophyta</taxon>
        <taxon>Spermatophyta</taxon>
        <taxon>Magnoliopsida</taxon>
        <taxon>eudicotyledons</taxon>
        <taxon>Gunneridae</taxon>
        <taxon>Pentapetalae</taxon>
        <taxon>asterids</taxon>
        <taxon>campanulids</taxon>
        <taxon>Asterales</taxon>
        <taxon>Asteraceae</taxon>
        <taxon>Cichorioideae</taxon>
        <taxon>Cichorieae</taxon>
        <taxon>Lactucinae</taxon>
        <taxon>Lactuca</taxon>
    </lineage>
</organism>
<protein>
    <recommendedName>
        <fullName evidence="3">Transposase MuDR plant domain-containing protein</fullName>
    </recommendedName>
</protein>
<dbReference type="AlphaFoldDB" id="A0A9R1VE11"/>
<keyword evidence="2" id="KW-1185">Reference proteome</keyword>
<evidence type="ECO:0000313" key="1">
    <source>
        <dbReference type="EMBL" id="KAJ0202961.1"/>
    </source>
</evidence>
<name>A0A9R1VE11_LACSA</name>
<evidence type="ECO:0000313" key="2">
    <source>
        <dbReference type="Proteomes" id="UP000235145"/>
    </source>
</evidence>
<proteinExistence type="predicted"/>
<gene>
    <name evidence="1" type="ORF">LSAT_V11C500290130</name>
</gene>
<reference evidence="1 2" key="1">
    <citation type="journal article" date="2017" name="Nat. Commun.">
        <title>Genome assembly with in vitro proximity ligation data and whole-genome triplication in lettuce.</title>
        <authorList>
            <person name="Reyes-Chin-Wo S."/>
            <person name="Wang Z."/>
            <person name="Yang X."/>
            <person name="Kozik A."/>
            <person name="Arikit S."/>
            <person name="Song C."/>
            <person name="Xia L."/>
            <person name="Froenicke L."/>
            <person name="Lavelle D.O."/>
            <person name="Truco M.J."/>
            <person name="Xia R."/>
            <person name="Zhu S."/>
            <person name="Xu C."/>
            <person name="Xu H."/>
            <person name="Xu X."/>
            <person name="Cox K."/>
            <person name="Korf I."/>
            <person name="Meyers B.C."/>
            <person name="Michelmore R.W."/>
        </authorList>
    </citation>
    <scope>NUCLEOTIDE SEQUENCE [LARGE SCALE GENOMIC DNA]</scope>
    <source>
        <strain evidence="2">cv. Salinas</strain>
        <tissue evidence="1">Seedlings</tissue>
    </source>
</reference>